<dbReference type="AlphaFoldDB" id="A0A2A6DXK9"/>
<accession>A0A2A6DXK9</accession>
<name>A0A2A6DXK9_9BACL</name>
<protein>
    <recommendedName>
        <fullName evidence="3">DUF4194 domain-containing protein</fullName>
    </recommendedName>
</protein>
<dbReference type="Pfam" id="PF13835">
    <property type="entry name" value="DUF4194"/>
    <property type="match status" value="1"/>
</dbReference>
<gene>
    <name evidence="1" type="ORF">BLM47_11595</name>
</gene>
<evidence type="ECO:0000313" key="1">
    <source>
        <dbReference type="EMBL" id="PDO09620.1"/>
    </source>
</evidence>
<evidence type="ECO:0008006" key="3">
    <source>
        <dbReference type="Google" id="ProtNLM"/>
    </source>
</evidence>
<dbReference type="EMBL" id="MOXJ01000033">
    <property type="protein sequence ID" value="PDO09620.1"/>
    <property type="molecule type" value="Genomic_DNA"/>
</dbReference>
<reference evidence="1 2" key="1">
    <citation type="submission" date="2016-12" db="EMBL/GenBank/DDBJ databases">
        <title>Candidatus Reconcilibacillus cellulovorans genome.</title>
        <authorList>
            <person name="Kolinko S."/>
            <person name="Wu Y.-W."/>
            <person name="Tachea F."/>
            <person name="Denzel E."/>
            <person name="Hiras J."/>
            <person name="Baecker N."/>
            <person name="Chan L.J."/>
            <person name="Eichorst S.A."/>
            <person name="Frey D."/>
            <person name="Adams P.D."/>
            <person name="Pray T."/>
            <person name="Tanjore D."/>
            <person name="Petzold C.J."/>
            <person name="Gladden J.M."/>
            <person name="Simmons B.A."/>
            <person name="Singer S.W."/>
        </authorList>
    </citation>
    <scope>NUCLEOTIDE SEQUENCE [LARGE SCALE GENOMIC DNA]</scope>
    <source>
        <strain evidence="1">JTherm</strain>
    </source>
</reference>
<proteinExistence type="predicted"/>
<dbReference type="InterPro" id="IPR025449">
    <property type="entry name" value="JetB"/>
</dbReference>
<organism evidence="1 2">
    <name type="scientific">Candidatus Reconcilbacillus cellulovorans</name>
    <dbReference type="NCBI Taxonomy" id="1906605"/>
    <lineage>
        <taxon>Bacteria</taxon>
        <taxon>Bacillati</taxon>
        <taxon>Bacillota</taxon>
        <taxon>Bacilli</taxon>
        <taxon>Bacillales</taxon>
        <taxon>Paenibacillaceae</taxon>
        <taxon>Candidatus Reconcilbacillus</taxon>
    </lineage>
</organism>
<sequence>MRLEFDVSGPELDKIRSAVLRLLEVNLLTRERSREAYAVVRRHREALEAYFRFLGWELVVDERHECVYLHVPQAALRRSLSREETVWMLVLRLIYQEKRQALSLAEYPSTTLYEIRSKYEAFRIPWINRSALDRLVRLCSRYELMDAIDDDWRSDECRFRLYHTWLYAVQADDVDRIAERIARFEAETEGGAADEMADEAAFD</sequence>
<evidence type="ECO:0000313" key="2">
    <source>
        <dbReference type="Proteomes" id="UP000243688"/>
    </source>
</evidence>
<comment type="caution">
    <text evidence="1">The sequence shown here is derived from an EMBL/GenBank/DDBJ whole genome shotgun (WGS) entry which is preliminary data.</text>
</comment>
<dbReference type="Proteomes" id="UP000243688">
    <property type="component" value="Unassembled WGS sequence"/>
</dbReference>